<feature type="chain" id="PRO_5016343292" evidence="1">
    <location>
        <begin position="25"/>
        <end position="368"/>
    </location>
</feature>
<protein>
    <submittedName>
        <fullName evidence="2">Uncharacterized protein</fullName>
    </submittedName>
</protein>
<accession>A0A2Z4Y702</accession>
<dbReference type="SUPFAM" id="SSF82171">
    <property type="entry name" value="DPP6 N-terminal domain-like"/>
    <property type="match status" value="1"/>
</dbReference>
<gene>
    <name evidence="2" type="ORF">BRCON_1486</name>
</gene>
<dbReference type="Proteomes" id="UP000262583">
    <property type="component" value="Chromosome"/>
</dbReference>
<dbReference type="EMBL" id="CP030759">
    <property type="protein sequence ID" value="AXA36263.1"/>
    <property type="molecule type" value="Genomic_DNA"/>
</dbReference>
<sequence>MKFLRASLLAAMLCTVAVHPVVSAQIHILSVPAGYTTGSIELGVPFAGSLAPLPSDPTKLYVSVGSYGAQSIALVDTVAATVQLVASGFGSIGGIAVLSNGDLAITENATSETILRAHDLTNDGDFLDPGEITELISPILADSPFGFTGAQIALAPAGNAAAIPAGALVIQTADGETSSELLVVENPETSPAFRPAGGAFFSGFQYNGGIDFSNSGHVIMGEGMFDMLTFTSSGRIYALVNTNADAVIGAGEWNVLVSETQLTAGLSDLAISKEDDVFTVEGSGTVRTFALPPNLLSGSATPAVFAQTDSPYLSTVRFDDKTKTFAPGATAPSARLYLGGYASDWTAATNLVWIQPQPASHVENWAIY</sequence>
<name>A0A2Z4Y702_SUMC1</name>
<reference evidence="2 3" key="1">
    <citation type="submission" date="2018-05" db="EMBL/GenBank/DDBJ databases">
        <title>A metagenomic window into the 2 km-deep terrestrial subsurface aquifer revealed taxonomically and functionally diverse microbial community comprising novel uncultured bacterial lineages.</title>
        <authorList>
            <person name="Kadnikov V.V."/>
            <person name="Mardanov A.V."/>
            <person name="Beletsky A.V."/>
            <person name="Banks D."/>
            <person name="Pimenov N.V."/>
            <person name="Frank Y.A."/>
            <person name="Karnachuk O.V."/>
            <person name="Ravin N.V."/>
        </authorList>
    </citation>
    <scope>NUCLEOTIDE SEQUENCE [LARGE SCALE GENOMIC DNA]</scope>
    <source>
        <strain evidence="2">BY</strain>
    </source>
</reference>
<dbReference type="AlphaFoldDB" id="A0A2Z4Y702"/>
<evidence type="ECO:0000313" key="3">
    <source>
        <dbReference type="Proteomes" id="UP000262583"/>
    </source>
</evidence>
<proteinExistence type="predicted"/>
<evidence type="ECO:0000256" key="1">
    <source>
        <dbReference type="SAM" id="SignalP"/>
    </source>
</evidence>
<evidence type="ECO:0000313" key="2">
    <source>
        <dbReference type="EMBL" id="AXA36263.1"/>
    </source>
</evidence>
<keyword evidence="1" id="KW-0732">Signal</keyword>
<organism evidence="2 3">
    <name type="scientific">Sumerlaea chitinivorans</name>
    <dbReference type="NCBI Taxonomy" id="2250252"/>
    <lineage>
        <taxon>Bacteria</taxon>
        <taxon>Candidatus Sumerlaeota</taxon>
        <taxon>Candidatus Sumerlaeia</taxon>
        <taxon>Candidatus Sumerlaeales</taxon>
        <taxon>Candidatus Sumerlaeaceae</taxon>
        <taxon>Candidatus Sumerlaea</taxon>
    </lineage>
</organism>
<dbReference type="KEGG" id="schv:BRCON_1486"/>
<feature type="signal peptide" evidence="1">
    <location>
        <begin position="1"/>
        <end position="24"/>
    </location>
</feature>